<protein>
    <recommendedName>
        <fullName evidence="1">FlgO domain-containing protein</fullName>
    </recommendedName>
</protein>
<dbReference type="EMBL" id="UOGE01000068">
    <property type="protein sequence ID" value="VAX21738.1"/>
    <property type="molecule type" value="Genomic_DNA"/>
</dbReference>
<feature type="domain" description="FlgO" evidence="1">
    <location>
        <begin position="61"/>
        <end position="186"/>
    </location>
</feature>
<dbReference type="InterPro" id="IPR041215">
    <property type="entry name" value="FlgO_dom"/>
</dbReference>
<evidence type="ECO:0000259" key="1">
    <source>
        <dbReference type="Pfam" id="PF17680"/>
    </source>
</evidence>
<evidence type="ECO:0000313" key="2">
    <source>
        <dbReference type="EMBL" id="VAX21738.1"/>
    </source>
</evidence>
<gene>
    <name evidence="2" type="ORF">MNBD_NITROSPINAE02-817</name>
</gene>
<dbReference type="Gene3D" id="3.40.50.10610">
    <property type="entry name" value="ABC-type transport auxiliary lipoprotein component"/>
    <property type="match status" value="1"/>
</dbReference>
<reference evidence="2" key="1">
    <citation type="submission" date="2018-06" db="EMBL/GenBank/DDBJ databases">
        <authorList>
            <person name="Zhirakovskaya E."/>
        </authorList>
    </citation>
    <scope>NUCLEOTIDE SEQUENCE</scope>
</reference>
<accession>A0A3B1CCY6</accession>
<dbReference type="Pfam" id="PF17680">
    <property type="entry name" value="FlgO"/>
    <property type="match status" value="2"/>
</dbReference>
<sequence>MLRLIVFSLAGFLFFAGCSQHSREPEFQRELNSKPIFAPSSNAWPSSSTYTQRFVWKMRHVTDQLIKKIGVKNISKVSVLMTTIVPVDNILKPTSFGRMCAEQLMTEMSMGGFNVIESRMTEGYFIRNNVGEFMLSRDVKLVGKQHNARLALVGTYSESGGQVLINVRLVDTENAGVVATANTMMNLSGDKYLLSILKKDKKTAQSLEGMSSISVTTKIDPEEDPYSDVLNAMTRVMAHDLSDPVPAVNGKKLAVAVTTFVDVDHMYRSATFGRYMTERMMAELSSMGFDVVEFRMAEDVFIDMRIGELALSREMSRILPDHKVDAVVVGTYAKAGEESIVVSARMVDGKTQNVISAGSMIVDAKPGNKFVIALLGNEVTTVMPEETVEGY</sequence>
<name>A0A3B1CCY6_9ZZZZ</name>
<proteinExistence type="predicted"/>
<feature type="domain" description="FlgO" evidence="1">
    <location>
        <begin position="237"/>
        <end position="363"/>
    </location>
</feature>
<organism evidence="2">
    <name type="scientific">hydrothermal vent metagenome</name>
    <dbReference type="NCBI Taxonomy" id="652676"/>
    <lineage>
        <taxon>unclassified sequences</taxon>
        <taxon>metagenomes</taxon>
        <taxon>ecological metagenomes</taxon>
    </lineage>
</organism>
<dbReference type="AlphaFoldDB" id="A0A3B1CCY6"/>
<dbReference type="PROSITE" id="PS51257">
    <property type="entry name" value="PROKAR_LIPOPROTEIN"/>
    <property type="match status" value="1"/>
</dbReference>